<dbReference type="VEuPathDB" id="TriTrypDB:C4B63_85g54"/>
<reference evidence="2 3" key="1">
    <citation type="journal article" date="2018" name="Microb. Genom.">
        <title>Expanding an expanded genome: long-read sequencing of Trypanosoma cruzi.</title>
        <authorList>
            <person name="Berna L."/>
            <person name="Rodriguez M."/>
            <person name="Chiribao M.L."/>
            <person name="Parodi-Talice A."/>
            <person name="Pita S."/>
            <person name="Rijo G."/>
            <person name="Alvarez-Valin F."/>
            <person name="Robello C."/>
        </authorList>
    </citation>
    <scope>NUCLEOTIDE SEQUENCE [LARGE SCALE GENOMIC DNA]</scope>
    <source>
        <strain evidence="2 3">TCC</strain>
    </source>
</reference>
<dbReference type="InterPro" id="IPR042099">
    <property type="entry name" value="ANL_N_sf"/>
</dbReference>
<dbReference type="VEuPathDB" id="TriTrypDB:C3747_34g374"/>
<dbReference type="PANTHER" id="PTHR43272:SF105">
    <property type="entry name" value="ACYL COA SYNTHETASE, PUTATIVE-RELATED"/>
    <property type="match status" value="1"/>
</dbReference>
<dbReference type="VEuPathDB" id="TriTrypDB:BCY84_01966"/>
<evidence type="ECO:0000313" key="2">
    <source>
        <dbReference type="EMBL" id="PWV14635.1"/>
    </source>
</evidence>
<protein>
    <submittedName>
        <fullName evidence="2">Putative fatty acyl CoA synthetase 2</fullName>
    </submittedName>
</protein>
<feature type="domain" description="AMP-dependent synthetase/ligase" evidence="1">
    <location>
        <begin position="125"/>
        <end position="529"/>
    </location>
</feature>
<dbReference type="VEuPathDB" id="TriTrypDB:TcG_03500"/>
<dbReference type="VEuPathDB" id="TriTrypDB:Tc_MARK_2147"/>
<dbReference type="PROSITE" id="PS00455">
    <property type="entry name" value="AMP_BINDING"/>
    <property type="match status" value="1"/>
</dbReference>
<dbReference type="VEuPathDB" id="TriTrypDB:TCDM_06208"/>
<evidence type="ECO:0000313" key="3">
    <source>
        <dbReference type="Proteomes" id="UP000246078"/>
    </source>
</evidence>
<organism evidence="2 3">
    <name type="scientific">Trypanosoma cruzi</name>
    <dbReference type="NCBI Taxonomy" id="5693"/>
    <lineage>
        <taxon>Eukaryota</taxon>
        <taxon>Discoba</taxon>
        <taxon>Euglenozoa</taxon>
        <taxon>Kinetoplastea</taxon>
        <taxon>Metakinetoplastina</taxon>
        <taxon>Trypanosomatida</taxon>
        <taxon>Trypanosomatidae</taxon>
        <taxon>Trypanosoma</taxon>
        <taxon>Schizotrypanum</taxon>
    </lineage>
</organism>
<dbReference type="GO" id="GO:0005783">
    <property type="term" value="C:endoplasmic reticulum"/>
    <property type="evidence" value="ECO:0007669"/>
    <property type="project" value="TreeGrafter"/>
</dbReference>
<sequence>MNTVTASNLLENSVFSLMDQENSRRMVPHDKIQWIWQYGAQNEPLPGTETENMSAVYRRVGTNDAEHAKLCHEWYYGDNMPQRFKKICEEGGSRNAFGYRPVLRVSKEVLKDQNGLERAYDITYLTETRYIDFDTLWGYITAFGRGLAELGIRPNTNVAIYEETRWEWLATIYGIWSQSMVACTVYATLGEAALAYAFRETECSAIVCNAASVRNLLRMMREDLIPSAVIIYLGELPPDVEAGSHRIFSWLHIVDNGRISEEPLRITTDNDQLAFIMYTSGTTGNPKGAMHTHGSLVSGVLACADRVNDLIGPFEVGEAYCAYLPLAHIFEFGVVNIFLARGSLVGFGSPRTLLDTFTRPHGDYFEYKPVFTIGVPRIFDTIKKTVEARLAPRGSLERRIFEHAFQSRLRALKDGMETPYWNEVVFGPFRYLLGGKMRTMLSAGGPISAPTQTFLNVVFGLMVQGWGLTETVCVGTKQLCGDIETVVAGQQERICEMCLLDVDEYKHTDTPEPRGEILLRGPFLFKGYYMQEKLTREALDEDGWFHTGDVGSITTHGRLRIIGRVKALAKNVLGEYIALEALESMYAHNALCMPNGVCVLVHPARSYICALVLTDETKAMMFAKEHGIEGSYPDILRDPAFQRKATESMQATARKADRQKFECVRHVRVVGDEWTPENEILTAAGKLKRREIDKRYADVIQLLFVEEC</sequence>
<dbReference type="SUPFAM" id="SSF56801">
    <property type="entry name" value="Acetyl-CoA synthetase-like"/>
    <property type="match status" value="1"/>
</dbReference>
<comment type="caution">
    <text evidence="2">The sequence shown here is derived from an EMBL/GenBank/DDBJ whole genome shotgun (WGS) entry which is preliminary data.</text>
</comment>
<evidence type="ECO:0000259" key="1">
    <source>
        <dbReference type="Pfam" id="PF00501"/>
    </source>
</evidence>
<name>A0A2V2X2D9_TRYCR</name>
<dbReference type="InterPro" id="IPR000873">
    <property type="entry name" value="AMP-dep_synth/lig_dom"/>
</dbReference>
<proteinExistence type="predicted"/>
<dbReference type="GO" id="GO:0016020">
    <property type="term" value="C:membrane"/>
    <property type="evidence" value="ECO:0007669"/>
    <property type="project" value="TreeGrafter"/>
</dbReference>
<dbReference type="VEuPathDB" id="TriTrypDB:TcYC6_0084390"/>
<accession>A0A2V2X2D9</accession>
<dbReference type="Proteomes" id="UP000246078">
    <property type="component" value="Unassembled WGS sequence"/>
</dbReference>
<dbReference type="GO" id="GO:0004467">
    <property type="term" value="F:long-chain fatty acid-CoA ligase activity"/>
    <property type="evidence" value="ECO:0007669"/>
    <property type="project" value="TreeGrafter"/>
</dbReference>
<dbReference type="AlphaFoldDB" id="A0A2V2X2D9"/>
<dbReference type="VEuPathDB" id="TriTrypDB:ECC02_006646"/>
<dbReference type="VEuPathDB" id="TriTrypDB:TcCLB.506261.10"/>
<dbReference type="VEuPathDB" id="TriTrypDB:TcCL_Unassigned02119"/>
<dbReference type="VEuPathDB" id="TriTrypDB:TcBrA4_0095360"/>
<dbReference type="VEuPathDB" id="TriTrypDB:TcCLB.506829.110"/>
<dbReference type="Gene3D" id="3.40.50.12780">
    <property type="entry name" value="N-terminal domain of ligase-like"/>
    <property type="match status" value="1"/>
</dbReference>
<dbReference type="PANTHER" id="PTHR43272">
    <property type="entry name" value="LONG-CHAIN-FATTY-ACID--COA LIGASE"/>
    <property type="match status" value="1"/>
</dbReference>
<dbReference type="InterPro" id="IPR020845">
    <property type="entry name" value="AMP-binding_CS"/>
</dbReference>
<dbReference type="Pfam" id="PF00501">
    <property type="entry name" value="AMP-binding"/>
    <property type="match status" value="1"/>
</dbReference>
<dbReference type="VEuPathDB" id="TriTrypDB:TCSYLVIO_003436"/>
<dbReference type="VEuPathDB" id="TriTrypDB:TcCLB.504177.20"/>
<gene>
    <name evidence="2" type="ORF">C3747_34g374</name>
</gene>
<dbReference type="EMBL" id="PRFC01000034">
    <property type="protein sequence ID" value="PWV14635.1"/>
    <property type="molecule type" value="Genomic_DNA"/>
</dbReference>